<feature type="transmembrane region" description="Helical" evidence="1">
    <location>
        <begin position="148"/>
        <end position="172"/>
    </location>
</feature>
<dbReference type="STRING" id="1095778.SAMN04489842_1953"/>
<keyword evidence="1" id="KW-0472">Membrane</keyword>
<feature type="transmembrane region" description="Helical" evidence="1">
    <location>
        <begin position="474"/>
        <end position="493"/>
    </location>
</feature>
<feature type="transmembrane region" description="Helical" evidence="1">
    <location>
        <begin position="427"/>
        <end position="453"/>
    </location>
</feature>
<dbReference type="EMBL" id="FNLC01000002">
    <property type="protein sequence ID" value="SDQ99838.1"/>
    <property type="molecule type" value="Genomic_DNA"/>
</dbReference>
<feature type="transmembrane region" description="Helical" evidence="1">
    <location>
        <begin position="27"/>
        <end position="52"/>
    </location>
</feature>
<evidence type="ECO:0000256" key="1">
    <source>
        <dbReference type="SAM" id="Phobius"/>
    </source>
</evidence>
<accession>A0A1H1FGB1</accession>
<keyword evidence="1" id="KW-1133">Transmembrane helix</keyword>
<keyword evidence="1" id="KW-0812">Transmembrane</keyword>
<feature type="transmembrane region" description="Helical" evidence="1">
    <location>
        <begin position="114"/>
        <end position="142"/>
    </location>
</feature>
<dbReference type="Proteomes" id="UP000198848">
    <property type="component" value="Unassembled WGS sequence"/>
</dbReference>
<organism evidence="2 3">
    <name type="scientific">Natronobacterium texcoconense</name>
    <dbReference type="NCBI Taxonomy" id="1095778"/>
    <lineage>
        <taxon>Archaea</taxon>
        <taxon>Methanobacteriati</taxon>
        <taxon>Methanobacteriota</taxon>
        <taxon>Stenosarchaea group</taxon>
        <taxon>Halobacteria</taxon>
        <taxon>Halobacteriales</taxon>
        <taxon>Natrialbaceae</taxon>
        <taxon>Natronobacterium</taxon>
    </lineage>
</organism>
<gene>
    <name evidence="2" type="ORF">SAMN04489842_1953</name>
</gene>
<feature type="transmembrane region" description="Helical" evidence="1">
    <location>
        <begin position="193"/>
        <end position="221"/>
    </location>
</feature>
<name>A0A1H1FGB1_NATTX</name>
<feature type="transmembrane region" description="Helical" evidence="1">
    <location>
        <begin position="527"/>
        <end position="547"/>
    </location>
</feature>
<feature type="transmembrane region" description="Helical" evidence="1">
    <location>
        <begin position="350"/>
        <end position="371"/>
    </location>
</feature>
<feature type="transmembrane region" description="Helical" evidence="1">
    <location>
        <begin position="399"/>
        <end position="421"/>
    </location>
</feature>
<dbReference type="AlphaFoldDB" id="A0A1H1FGB1"/>
<feature type="transmembrane region" description="Helical" evidence="1">
    <location>
        <begin position="247"/>
        <end position="266"/>
    </location>
</feature>
<evidence type="ECO:0008006" key="4">
    <source>
        <dbReference type="Google" id="ProtNLM"/>
    </source>
</evidence>
<sequence>MKGAAATVARTECRRTLRSVGGDRTKLLVMAAIAVLALGPMTAIGLFLLPTLGEAVAASEFGPETAELATEAVTGGAALAWLFLVVMAAVRAVTAAADVDEPACLLLTTRLRNVVVGVIGAEILLFSLWILLPATILAAAFASGAGTVLPILVAPFVVALLLVTAVPVGFVLGIWFRHLITVYEPIARYRTPLVFLIGLAYFGSIAVGWFDAITVGLFSMLGDGPLGWPGYLLLLAIPNVTTSSTHVIATLLAVPIVTALAVAVAIPSARMHWFADPARTGDETVSSSGTDSSSRLAAALASGFSRPVRSVTVAAIRRTRRAPIRLAYVAYPLFGVLFFVQDIIQTGALPPYVAVLLCLYVVWGTGVLFTLNPLGDLGRALPAVLTSTLSGRDAIRGRMIASSLVGIPIAVVVALVAGFASPLSLEATAVLLVGTIVGAVASPALAVGVGSAFPRFGSVKITNNREAVMPSKSAFMLYTAGIVFPASSAGIIYTDAAEPIAELSSVLLEFTPISAEMAGITPGTVSTVAWTVLIVGLIAPPVAYLYAVERFDRYVLE</sequence>
<proteinExistence type="predicted"/>
<dbReference type="RefSeq" id="WP_090380913.1">
    <property type="nucleotide sequence ID" value="NZ_FNLC01000002.1"/>
</dbReference>
<reference evidence="3" key="1">
    <citation type="submission" date="2016-10" db="EMBL/GenBank/DDBJ databases">
        <authorList>
            <person name="Varghese N."/>
            <person name="Submissions S."/>
        </authorList>
    </citation>
    <scope>NUCLEOTIDE SEQUENCE [LARGE SCALE GENOMIC DNA]</scope>
    <source>
        <strain evidence="3">DSM 24767</strain>
    </source>
</reference>
<evidence type="ECO:0000313" key="2">
    <source>
        <dbReference type="EMBL" id="SDQ99838.1"/>
    </source>
</evidence>
<feature type="transmembrane region" description="Helical" evidence="1">
    <location>
        <begin position="72"/>
        <end position="93"/>
    </location>
</feature>
<protein>
    <recommendedName>
        <fullName evidence="4">ABC-2 type transport system permease protein</fullName>
    </recommendedName>
</protein>
<feature type="transmembrane region" description="Helical" evidence="1">
    <location>
        <begin position="326"/>
        <end position="344"/>
    </location>
</feature>
<keyword evidence="3" id="KW-1185">Reference proteome</keyword>
<evidence type="ECO:0000313" key="3">
    <source>
        <dbReference type="Proteomes" id="UP000198848"/>
    </source>
</evidence>
<dbReference type="OrthoDB" id="293659at2157"/>